<sequence length="147" mass="15209">MRIVTTAGPAVAEALVAPLRALGPVSDGVAEMPYTECGAVYNDPPHPHAYLGDNVLVRDFDGEQAAAVTRLTGPGSPVPCVLDVRHLGGALGRPPAVPNAVGHRAAGYLVRVLSPLALADAGEAAALHRKVLDVFARERLGRAQNLV</sequence>
<evidence type="ECO:0000313" key="2">
    <source>
        <dbReference type="Proteomes" id="UP001501102"/>
    </source>
</evidence>
<proteinExistence type="predicted"/>
<dbReference type="EMBL" id="BAAAXZ010000136">
    <property type="protein sequence ID" value="GAA2937115.1"/>
    <property type="molecule type" value="Genomic_DNA"/>
</dbReference>
<gene>
    <name evidence="1" type="ORF">GCM10020221_36080</name>
</gene>
<organism evidence="1 2">
    <name type="scientific">Streptomyces thioluteus</name>
    <dbReference type="NCBI Taxonomy" id="66431"/>
    <lineage>
        <taxon>Bacteria</taxon>
        <taxon>Bacillati</taxon>
        <taxon>Actinomycetota</taxon>
        <taxon>Actinomycetes</taxon>
        <taxon>Kitasatosporales</taxon>
        <taxon>Streptomycetaceae</taxon>
        <taxon>Streptomyces</taxon>
    </lineage>
</organism>
<keyword evidence="2" id="KW-1185">Reference proteome</keyword>
<dbReference type="Gene3D" id="3.40.462.20">
    <property type="match status" value="1"/>
</dbReference>
<evidence type="ECO:0000313" key="1">
    <source>
        <dbReference type="EMBL" id="GAA2937115.1"/>
    </source>
</evidence>
<accession>A0ABN3X4F1</accession>
<dbReference type="RefSeq" id="WP_344964643.1">
    <property type="nucleotide sequence ID" value="NZ_BAAAXZ010000136.1"/>
</dbReference>
<name>A0ABN3X4F1_STRTU</name>
<reference evidence="1 2" key="1">
    <citation type="journal article" date="2019" name="Int. J. Syst. Evol. Microbiol.">
        <title>The Global Catalogue of Microorganisms (GCM) 10K type strain sequencing project: providing services to taxonomists for standard genome sequencing and annotation.</title>
        <authorList>
            <consortium name="The Broad Institute Genomics Platform"/>
            <consortium name="The Broad Institute Genome Sequencing Center for Infectious Disease"/>
            <person name="Wu L."/>
            <person name="Ma J."/>
        </authorList>
    </citation>
    <scope>NUCLEOTIDE SEQUENCE [LARGE SCALE GENOMIC DNA]</scope>
    <source>
        <strain evidence="1 2">JCM 4087</strain>
    </source>
</reference>
<comment type="caution">
    <text evidence="1">The sequence shown here is derived from an EMBL/GenBank/DDBJ whole genome shotgun (WGS) entry which is preliminary data.</text>
</comment>
<protein>
    <submittedName>
        <fullName evidence="1">Uncharacterized protein</fullName>
    </submittedName>
</protein>
<dbReference type="Proteomes" id="UP001501102">
    <property type="component" value="Unassembled WGS sequence"/>
</dbReference>